<keyword evidence="1 3" id="KW-0732">Signal</keyword>
<dbReference type="RefSeq" id="WP_075004575.1">
    <property type="nucleotide sequence ID" value="NZ_FOAP01000001.1"/>
</dbReference>
<dbReference type="Pfam" id="PF01551">
    <property type="entry name" value="Peptidase_M23"/>
    <property type="match status" value="1"/>
</dbReference>
<evidence type="ECO:0000259" key="4">
    <source>
        <dbReference type="Pfam" id="PF01551"/>
    </source>
</evidence>
<dbReference type="AlphaFoldDB" id="A0A1H7G714"/>
<proteinExistence type="predicted"/>
<dbReference type="InterPro" id="IPR016047">
    <property type="entry name" value="M23ase_b-sheet_dom"/>
</dbReference>
<reference evidence="6" key="1">
    <citation type="submission" date="2016-10" db="EMBL/GenBank/DDBJ databases">
        <authorList>
            <person name="Varghese N."/>
            <person name="Submissions S."/>
        </authorList>
    </citation>
    <scope>NUCLEOTIDE SEQUENCE [LARGE SCALE GENOMIC DNA]</scope>
    <source>
        <strain evidence="6">DSM 17044</strain>
    </source>
</reference>
<protein>
    <submittedName>
        <fullName evidence="5">Peptidase family M23</fullName>
    </submittedName>
</protein>
<dbReference type="OrthoDB" id="9815245at2"/>
<evidence type="ECO:0000313" key="6">
    <source>
        <dbReference type="Proteomes" id="UP000182719"/>
    </source>
</evidence>
<gene>
    <name evidence="5" type="ORF">SAMN05444354_101291</name>
</gene>
<dbReference type="PANTHER" id="PTHR21666:SF289">
    <property type="entry name" value="L-ALA--D-GLU ENDOPEPTIDASE"/>
    <property type="match status" value="1"/>
</dbReference>
<accession>A0A1H7G714</accession>
<feature type="chain" id="PRO_5010321937" evidence="3">
    <location>
        <begin position="20"/>
        <end position="325"/>
    </location>
</feature>
<evidence type="ECO:0000256" key="1">
    <source>
        <dbReference type="ARBA" id="ARBA00022729"/>
    </source>
</evidence>
<feature type="domain" description="M23ase beta-sheet core" evidence="4">
    <location>
        <begin position="211"/>
        <end position="305"/>
    </location>
</feature>
<keyword evidence="6" id="KW-1185">Reference proteome</keyword>
<dbReference type="PROSITE" id="PS51257">
    <property type="entry name" value="PROKAR_LIPOPROTEIN"/>
    <property type="match status" value="1"/>
</dbReference>
<dbReference type="InterPro" id="IPR011055">
    <property type="entry name" value="Dup_hybrid_motif"/>
</dbReference>
<sequence>MSRLATLAALVCLALSACATQRADKVSFEEAFGSASPPAPEEDFSLPVPVRRPKRVLAAPGAELPSARKSQELEAALAFFVNQSRAYRTQVERGSPMTASQVNNWQQIAAALDAFLERPAARTSSLDIVRARVTLEAELEEDARAYGDIPPELAEAVMGRVSLLAVRMTEVRGLLVKSTRQAPRLSWPIYPVSVTSHFGERVHPIKGEVRDHLGVDLAARRGQGIAAAAPGVVLRAGWNGAHGYQVEVQHAERVVTRYSHLSRVLVEPGEILERGDVLGLAGDTGLATGVHLHFELWEDGQPMDPLDGLGSSDKAVAGGIPVSQR</sequence>
<dbReference type="InterPro" id="IPR050570">
    <property type="entry name" value="Cell_wall_metabolism_enzyme"/>
</dbReference>
<evidence type="ECO:0000313" key="5">
    <source>
        <dbReference type="EMBL" id="SEK32602.1"/>
    </source>
</evidence>
<evidence type="ECO:0000256" key="3">
    <source>
        <dbReference type="SAM" id="SignalP"/>
    </source>
</evidence>
<dbReference type="EMBL" id="FOAP01000001">
    <property type="protein sequence ID" value="SEK32602.1"/>
    <property type="molecule type" value="Genomic_DNA"/>
</dbReference>
<feature type="region of interest" description="Disordered" evidence="2">
    <location>
        <begin position="303"/>
        <end position="325"/>
    </location>
</feature>
<dbReference type="GO" id="GO:0004222">
    <property type="term" value="F:metalloendopeptidase activity"/>
    <property type="evidence" value="ECO:0007669"/>
    <property type="project" value="TreeGrafter"/>
</dbReference>
<dbReference type="Proteomes" id="UP000182719">
    <property type="component" value="Unassembled WGS sequence"/>
</dbReference>
<feature type="signal peptide" evidence="3">
    <location>
        <begin position="1"/>
        <end position="19"/>
    </location>
</feature>
<evidence type="ECO:0000256" key="2">
    <source>
        <dbReference type="SAM" id="MobiDB-lite"/>
    </source>
</evidence>
<name>A0A1H7G714_STIAU</name>
<dbReference type="CDD" id="cd12797">
    <property type="entry name" value="M23_peptidase"/>
    <property type="match status" value="1"/>
</dbReference>
<dbReference type="SUPFAM" id="SSF51261">
    <property type="entry name" value="Duplicated hybrid motif"/>
    <property type="match status" value="1"/>
</dbReference>
<organism evidence="5 6">
    <name type="scientific">Stigmatella aurantiaca</name>
    <dbReference type="NCBI Taxonomy" id="41"/>
    <lineage>
        <taxon>Bacteria</taxon>
        <taxon>Pseudomonadati</taxon>
        <taxon>Myxococcota</taxon>
        <taxon>Myxococcia</taxon>
        <taxon>Myxococcales</taxon>
        <taxon>Cystobacterineae</taxon>
        <taxon>Archangiaceae</taxon>
        <taxon>Stigmatella</taxon>
    </lineage>
</organism>
<dbReference type="PANTHER" id="PTHR21666">
    <property type="entry name" value="PEPTIDASE-RELATED"/>
    <property type="match status" value="1"/>
</dbReference>
<dbReference type="Gene3D" id="2.70.70.10">
    <property type="entry name" value="Glucose Permease (Domain IIA)"/>
    <property type="match status" value="1"/>
</dbReference>